<feature type="domain" description="ABC transmembrane type-1" evidence="12">
    <location>
        <begin position="127"/>
        <end position="356"/>
    </location>
</feature>
<dbReference type="GO" id="GO:0006817">
    <property type="term" value="P:phosphate ion transport"/>
    <property type="evidence" value="ECO:0007669"/>
    <property type="project" value="UniProtKB-KW"/>
</dbReference>
<dbReference type="PROSITE" id="PS50928">
    <property type="entry name" value="ABC_TM1"/>
    <property type="match status" value="1"/>
</dbReference>
<evidence type="ECO:0000256" key="3">
    <source>
        <dbReference type="ARBA" id="ARBA00022448"/>
    </source>
</evidence>
<evidence type="ECO:0000313" key="14">
    <source>
        <dbReference type="Proteomes" id="UP000199501"/>
    </source>
</evidence>
<evidence type="ECO:0000256" key="5">
    <source>
        <dbReference type="ARBA" id="ARBA00022592"/>
    </source>
</evidence>
<feature type="transmembrane region" description="Helical" evidence="9">
    <location>
        <begin position="119"/>
        <end position="152"/>
    </location>
</feature>
<dbReference type="GO" id="GO:0005315">
    <property type="term" value="F:phosphate transmembrane transporter activity"/>
    <property type="evidence" value="ECO:0007669"/>
    <property type="project" value="InterPro"/>
</dbReference>
<evidence type="ECO:0000256" key="1">
    <source>
        <dbReference type="ARBA" id="ARBA00004651"/>
    </source>
</evidence>
<dbReference type="PANTHER" id="PTHR30425">
    <property type="entry name" value="PHOSPHATE TRANSPORT SYSTEM PERMEASE PROTEIN PST"/>
    <property type="match status" value="1"/>
</dbReference>
<protein>
    <recommendedName>
        <fullName evidence="10">Phosphate transport system permease protein</fullName>
    </recommendedName>
</protein>
<keyword evidence="4 10" id="KW-1003">Cell membrane</keyword>
<dbReference type="EMBL" id="FMZZ01000005">
    <property type="protein sequence ID" value="SDC90107.1"/>
    <property type="molecule type" value="Genomic_DNA"/>
</dbReference>
<keyword evidence="7 9" id="KW-1133">Transmembrane helix</keyword>
<dbReference type="InterPro" id="IPR000515">
    <property type="entry name" value="MetI-like"/>
</dbReference>
<feature type="compositionally biased region" description="Low complexity" evidence="11">
    <location>
        <begin position="44"/>
        <end position="59"/>
    </location>
</feature>
<keyword evidence="14" id="KW-1185">Reference proteome</keyword>
<dbReference type="RefSeq" id="WP_175482799.1">
    <property type="nucleotide sequence ID" value="NZ_FMZZ01000005.1"/>
</dbReference>
<dbReference type="AlphaFoldDB" id="A0A1G6QEJ5"/>
<feature type="transmembrane region" description="Helical" evidence="9">
    <location>
        <begin position="216"/>
        <end position="240"/>
    </location>
</feature>
<evidence type="ECO:0000256" key="7">
    <source>
        <dbReference type="ARBA" id="ARBA00022989"/>
    </source>
</evidence>
<dbReference type="CDD" id="cd06261">
    <property type="entry name" value="TM_PBP2"/>
    <property type="match status" value="1"/>
</dbReference>
<feature type="transmembrane region" description="Helical" evidence="9">
    <location>
        <begin position="335"/>
        <end position="356"/>
    </location>
</feature>
<evidence type="ECO:0000256" key="2">
    <source>
        <dbReference type="ARBA" id="ARBA00007069"/>
    </source>
</evidence>
<dbReference type="InterPro" id="IPR035906">
    <property type="entry name" value="MetI-like_sf"/>
</dbReference>
<comment type="function">
    <text evidence="10">Part of the binding-protein-dependent transport system for phosphate; probably responsible for the translocation of the substrate across the membrane.</text>
</comment>
<keyword evidence="3 9" id="KW-0813">Transport</keyword>
<name>A0A1G6QEJ5_9PSEU</name>
<gene>
    <name evidence="13" type="ORF">SAMN05216174_105215</name>
</gene>
<keyword evidence="8 9" id="KW-0472">Membrane</keyword>
<evidence type="ECO:0000256" key="9">
    <source>
        <dbReference type="RuleBase" id="RU363032"/>
    </source>
</evidence>
<dbReference type="STRING" id="1271860.SAMN05216174_105215"/>
<accession>A0A1G6QEJ5</accession>
<evidence type="ECO:0000256" key="11">
    <source>
        <dbReference type="SAM" id="MobiDB-lite"/>
    </source>
</evidence>
<feature type="transmembrane region" description="Helical" evidence="9">
    <location>
        <begin position="72"/>
        <end position="99"/>
    </location>
</feature>
<keyword evidence="5 10" id="KW-0592">Phosphate transport</keyword>
<evidence type="ECO:0000256" key="4">
    <source>
        <dbReference type="ARBA" id="ARBA00022475"/>
    </source>
</evidence>
<dbReference type="Pfam" id="PF00528">
    <property type="entry name" value="BPD_transp_1"/>
    <property type="match status" value="1"/>
</dbReference>
<proteinExistence type="inferred from homology"/>
<evidence type="ECO:0000256" key="8">
    <source>
        <dbReference type="ARBA" id="ARBA00023136"/>
    </source>
</evidence>
<feature type="transmembrane region" description="Helical" evidence="9">
    <location>
        <begin position="164"/>
        <end position="188"/>
    </location>
</feature>
<feature type="region of interest" description="Disordered" evidence="11">
    <location>
        <begin position="1"/>
        <end position="59"/>
    </location>
</feature>
<evidence type="ECO:0000256" key="10">
    <source>
        <dbReference type="RuleBase" id="RU363054"/>
    </source>
</evidence>
<organism evidence="13 14">
    <name type="scientific">Actinokineospora iranica</name>
    <dbReference type="NCBI Taxonomy" id="1271860"/>
    <lineage>
        <taxon>Bacteria</taxon>
        <taxon>Bacillati</taxon>
        <taxon>Actinomycetota</taxon>
        <taxon>Actinomycetes</taxon>
        <taxon>Pseudonocardiales</taxon>
        <taxon>Pseudonocardiaceae</taxon>
        <taxon>Actinokineospora</taxon>
    </lineage>
</organism>
<evidence type="ECO:0000256" key="6">
    <source>
        <dbReference type="ARBA" id="ARBA00022692"/>
    </source>
</evidence>
<dbReference type="SUPFAM" id="SSF161098">
    <property type="entry name" value="MetI-like"/>
    <property type="match status" value="1"/>
</dbReference>
<comment type="subcellular location">
    <subcellularLocation>
        <location evidence="1 9">Cell membrane</location>
        <topology evidence="1 9">Multi-pass membrane protein</topology>
    </subcellularLocation>
</comment>
<dbReference type="Gene3D" id="1.10.3720.10">
    <property type="entry name" value="MetI-like"/>
    <property type="match status" value="1"/>
</dbReference>
<keyword evidence="6 9" id="KW-0812">Transmembrane</keyword>
<dbReference type="InterPro" id="IPR051124">
    <property type="entry name" value="Phosphate_Transport_Permease"/>
</dbReference>
<dbReference type="PANTHER" id="PTHR30425:SF1">
    <property type="entry name" value="PHOSPHATE TRANSPORT SYSTEM PERMEASE PROTEIN PSTC"/>
    <property type="match status" value="1"/>
</dbReference>
<evidence type="ECO:0000313" key="13">
    <source>
        <dbReference type="EMBL" id="SDC90107.1"/>
    </source>
</evidence>
<comment type="similarity">
    <text evidence="2 10">Belongs to the binding-protein-dependent transport system permease family. CysTW subfamily.</text>
</comment>
<dbReference type="NCBIfam" id="TIGR02138">
    <property type="entry name" value="phosphate_pstC"/>
    <property type="match status" value="1"/>
</dbReference>
<reference evidence="14" key="1">
    <citation type="submission" date="2016-10" db="EMBL/GenBank/DDBJ databases">
        <authorList>
            <person name="Varghese N."/>
            <person name="Submissions S."/>
        </authorList>
    </citation>
    <scope>NUCLEOTIDE SEQUENCE [LARGE SCALE GENOMIC DNA]</scope>
    <source>
        <strain evidence="14">IBRC-M 10403</strain>
    </source>
</reference>
<dbReference type="Proteomes" id="UP000199501">
    <property type="component" value="Unassembled WGS sequence"/>
</dbReference>
<feature type="transmembrane region" description="Helical" evidence="9">
    <location>
        <begin position="276"/>
        <end position="300"/>
    </location>
</feature>
<evidence type="ECO:0000259" key="12">
    <source>
        <dbReference type="PROSITE" id="PS50928"/>
    </source>
</evidence>
<dbReference type="InterPro" id="IPR011864">
    <property type="entry name" value="Phosphate_PstC"/>
</dbReference>
<sequence>MSDSDMVGRPAAPGASTGGARGGVASKTAPEAPISSTAPGKGGPSTKKTPPAEPTPAAKVVTRPGDKIFKTLTVGSGVFVVAMIVLIGVFLLIQAIPSLVDNDANFLFSRVWDAEPPDLAFGVLDLLLVTVFSSVFALLIAMPVSLGIALFLTQYAPRRLARPFAYLVDLLAAVPSIIYGLWGAYVLAPALAPISTWLNENLGWIPLFATGSSNLAIGQTIFTAGIVLAVMLLPIITAISREVFDRTPSMQIEGALALGATKWEVVRTTVLPFGKAGYISASMLGLGRALGETIAVLIILSSTNQNFGFSLFDGGDTIASKIARAAQEFNDPRGAGAYIAAGLVLFILTFVVNAFARSIIAGHKEYE</sequence>
<dbReference type="GO" id="GO:0005886">
    <property type="term" value="C:plasma membrane"/>
    <property type="evidence" value="ECO:0007669"/>
    <property type="project" value="UniProtKB-SubCell"/>
</dbReference>